<protein>
    <recommendedName>
        <fullName evidence="4">VWFA domain-containing protein</fullName>
    </recommendedName>
</protein>
<evidence type="ECO:0000256" key="1">
    <source>
        <dbReference type="SAM" id="MobiDB-lite"/>
    </source>
</evidence>
<dbReference type="RefSeq" id="WP_173866512.1">
    <property type="nucleotide sequence ID" value="NZ_JAAWUU010000033.1"/>
</dbReference>
<name>A0ABX2GZX6_9FIRM</name>
<reference evidence="2 3" key="1">
    <citation type="journal article" date="2020" name="Cell Host Microbe">
        <title>Functional and Genomic Variation between Human-Derived Isolates of Lachnospiraceae Reveals Inter- and Intra-Species Diversity.</title>
        <authorList>
            <person name="Sorbara M.T."/>
            <person name="Littmann E.R."/>
            <person name="Fontana E."/>
            <person name="Moody T.U."/>
            <person name="Kohout C.E."/>
            <person name="Gjonbalaj M."/>
            <person name="Eaton V."/>
            <person name="Seok R."/>
            <person name="Leiner I.M."/>
            <person name="Pamer E.G."/>
        </authorList>
    </citation>
    <scope>NUCLEOTIDE SEQUENCE [LARGE SCALE GENOMIC DNA]</scope>
    <source>
        <strain evidence="2 3">MSK.14.16</strain>
    </source>
</reference>
<evidence type="ECO:0000313" key="3">
    <source>
        <dbReference type="Proteomes" id="UP000821846"/>
    </source>
</evidence>
<accession>A0ABX2GZX6</accession>
<keyword evidence="3" id="KW-1185">Reference proteome</keyword>
<evidence type="ECO:0000313" key="2">
    <source>
        <dbReference type="EMBL" id="NSG30549.1"/>
    </source>
</evidence>
<feature type="region of interest" description="Disordered" evidence="1">
    <location>
        <begin position="30"/>
        <end position="74"/>
    </location>
</feature>
<dbReference type="EMBL" id="JAAWUZ010000034">
    <property type="protein sequence ID" value="NSG30549.1"/>
    <property type="molecule type" value="Genomic_DNA"/>
</dbReference>
<feature type="compositionally biased region" description="Basic and acidic residues" evidence="1">
    <location>
        <begin position="39"/>
        <end position="65"/>
    </location>
</feature>
<organism evidence="2 3">
    <name type="scientific">Faecalicatena fissicatena</name>
    <dbReference type="NCBI Taxonomy" id="290055"/>
    <lineage>
        <taxon>Bacteria</taxon>
        <taxon>Bacillati</taxon>
        <taxon>Bacillota</taxon>
        <taxon>Clostridia</taxon>
        <taxon>Lachnospirales</taxon>
        <taxon>Lachnospiraceae</taxon>
        <taxon>Faecalicatena</taxon>
    </lineage>
</organism>
<gene>
    <name evidence="2" type="ORF">HFM93_09720</name>
</gene>
<evidence type="ECO:0008006" key="4">
    <source>
        <dbReference type="Google" id="ProtNLM"/>
    </source>
</evidence>
<dbReference type="PROSITE" id="PS51257">
    <property type="entry name" value="PROKAR_LIPOPROTEIN"/>
    <property type="match status" value="1"/>
</dbReference>
<proteinExistence type="predicted"/>
<sequence>MKSKIMAGVLMFIIISVLLTGCGGKQKEIPYPDGYYVPKPEETETAGKSDKSQKNASETAKETTRETIQARAGSETENKKISFYLDTSGSMQRSPEVVKIHAAATKCAAGYEERHFYSVDSRNLIETTEQLALSGQYGKGAPIDLIRDGTLPCDPESVNVLTTDLQTGTSCSEIGKWLVNSGATGYSFYVFTMQYNGSLQFKMYTSSSVLETVSVKDCSFNQKEFLMIVFGKNSLVEDYDQFFQYKLGTEVPYDTCHVSLHAEEKQDSNFLQLTSSKCFKNDIANVTYDNTNYVFGMSLVDTENTEFTCPNTFVYRKSGNSTSKAKKAVKAILYAVPNQAVPAVEKAEITNVMEYDEESGTYKESNVTFKMATKAYLGAFSAIVNEVTDTKKYQRLYKDLGGVIAQGDSIFTVSLENESLPKGLFAVEVQLTFAATGEVADLQKFAANHSAGLEDYSTALKSECTPEIIKKQESTSKFYYTGDGSSSSVFCKLLEFEKITDELIAAGAVAESDNEMLTIRLIIDNR</sequence>
<comment type="caution">
    <text evidence="2">The sequence shown here is derived from an EMBL/GenBank/DDBJ whole genome shotgun (WGS) entry which is preliminary data.</text>
</comment>
<dbReference type="Proteomes" id="UP000821846">
    <property type="component" value="Unassembled WGS sequence"/>
</dbReference>